<accession>A0A7L9FGH0</accession>
<name>A0A7L9FGH0_9CREN</name>
<evidence type="ECO:0000313" key="1">
    <source>
        <dbReference type="EMBL" id="QOJ78918.1"/>
    </source>
</evidence>
<reference evidence="1 2" key="1">
    <citation type="submission" date="2020-10" db="EMBL/GenBank/DDBJ databases">
        <title>Thermofilum lucidum 3507LT sp. nov. a novel member of Thermofilaceae family isolated from Chile hot spring, and proposal of description order Thermofilales.</title>
        <authorList>
            <person name="Zayulina K.S."/>
            <person name="Elcheninov A.G."/>
            <person name="Toshchakov S.V."/>
            <person name="Kublanov I.V."/>
        </authorList>
    </citation>
    <scope>NUCLEOTIDE SEQUENCE [LARGE SCALE GENOMIC DNA]</scope>
    <source>
        <strain evidence="1 2">3507LT</strain>
    </source>
</reference>
<dbReference type="GeneID" id="59148264"/>
<sequence>MGQISKIKERIEQILATEPDVAHGLMALYEETEDYTCLTLKAIRGKREKGCSEKVF</sequence>
<proteinExistence type="predicted"/>
<dbReference type="RefSeq" id="WP_192818890.1">
    <property type="nucleotide sequence ID" value="NZ_CP062310.1"/>
</dbReference>
<gene>
    <name evidence="1" type="ORF">IG193_00170</name>
</gene>
<dbReference type="KEGG" id="thel:IG193_00170"/>
<keyword evidence="2" id="KW-1185">Reference proteome</keyword>
<dbReference type="InParanoid" id="A0A7L9FGH0"/>
<dbReference type="EMBL" id="CP062310">
    <property type="protein sequence ID" value="QOJ78918.1"/>
    <property type="molecule type" value="Genomic_DNA"/>
</dbReference>
<protein>
    <submittedName>
        <fullName evidence="1">Uncharacterized protein</fullName>
    </submittedName>
</protein>
<organism evidence="1 2">
    <name type="scientific">Infirmifilum lucidum</name>
    <dbReference type="NCBI Taxonomy" id="2776706"/>
    <lineage>
        <taxon>Archaea</taxon>
        <taxon>Thermoproteota</taxon>
        <taxon>Thermoprotei</taxon>
        <taxon>Thermofilales</taxon>
        <taxon>Thermofilaceae</taxon>
        <taxon>Infirmifilum</taxon>
    </lineage>
</organism>
<evidence type="ECO:0000313" key="2">
    <source>
        <dbReference type="Proteomes" id="UP000594121"/>
    </source>
</evidence>
<dbReference type="AlphaFoldDB" id="A0A7L9FGH0"/>
<dbReference type="Proteomes" id="UP000594121">
    <property type="component" value="Chromosome"/>
</dbReference>